<dbReference type="EMBL" id="VZZJ01000010">
    <property type="protein sequence ID" value="KAB1073028.1"/>
    <property type="molecule type" value="Genomic_DNA"/>
</dbReference>
<feature type="domain" description="Acetyl-coenzyme A synthetase N-terminal" evidence="4">
    <location>
        <begin position="11"/>
        <end position="65"/>
    </location>
</feature>
<dbReference type="FunFam" id="3.30.300.30:FF:000017">
    <property type="entry name" value="Acyl-CoA synthetase short-chain family member 3"/>
    <property type="match status" value="1"/>
</dbReference>
<dbReference type="InterPro" id="IPR000873">
    <property type="entry name" value="AMP-dep_synth/lig_dom"/>
</dbReference>
<dbReference type="SUPFAM" id="SSF56801">
    <property type="entry name" value="Acetyl-CoA synthetase-like"/>
    <property type="match status" value="1"/>
</dbReference>
<dbReference type="GO" id="GO:0050218">
    <property type="term" value="F:propionate-CoA ligase activity"/>
    <property type="evidence" value="ECO:0007669"/>
    <property type="project" value="TreeGrafter"/>
</dbReference>
<reference evidence="5 6" key="1">
    <citation type="submission" date="2019-09" db="EMBL/GenBank/DDBJ databases">
        <title>YIM 132548 draft genome.</title>
        <authorList>
            <person name="Jiang L."/>
        </authorList>
    </citation>
    <scope>NUCLEOTIDE SEQUENCE [LARGE SCALE GENOMIC DNA]</scope>
    <source>
        <strain evidence="5 6">YIM 132548</strain>
    </source>
</reference>
<name>A0A6N6MTK1_9HYPH</name>
<dbReference type="CDD" id="cd05967">
    <property type="entry name" value="PrpE"/>
    <property type="match status" value="1"/>
</dbReference>
<evidence type="ECO:0000259" key="3">
    <source>
        <dbReference type="Pfam" id="PF13193"/>
    </source>
</evidence>
<comment type="similarity">
    <text evidence="1">Belongs to the ATP-dependent AMP-binding enzyme family.</text>
</comment>
<comment type="caution">
    <text evidence="5">The sequence shown here is derived from an EMBL/GenBank/DDBJ whole genome shotgun (WGS) entry which is preliminary data.</text>
</comment>
<dbReference type="Pfam" id="PF16177">
    <property type="entry name" value="ACAS_N"/>
    <property type="match status" value="1"/>
</dbReference>
<accession>A0A6N6MTK1</accession>
<dbReference type="PANTHER" id="PTHR43347">
    <property type="entry name" value="ACYL-COA SYNTHETASE"/>
    <property type="match status" value="1"/>
</dbReference>
<evidence type="ECO:0000313" key="6">
    <source>
        <dbReference type="Proteomes" id="UP000441523"/>
    </source>
</evidence>
<sequence>MTAAPPLPGRYAEVHAASLADPEAFWMGAAAGIDWAVPPRRAFDPEAGAYGRWFPEGRLNACHNAVDRHVAAGRGAQAAILHDSPVTGTKRRITYAELQDEVATLAAVLADLGVGPGDRVILYMPMVPEALVGMLACARIGAVHSVVFGGFAANELAVRIEDASPKVVLAASCGIEPSRVVAYKPLLDAAIAASRHKPEACLILQRPRCAAGLVPGRDRDWAEAVAAARAAGRRAECVPMRATDPLYILYTSGTTGKPKGVVRDTGGYLVALAWSMPNLYDVHPGEVYFCASDIGWVVGHSYIVYAPLLIGCTTVLYEGKPVGTPDAGAFWRVVAEHGVACLFTAPTALRAIKKEDPRGERVGGYDLARFRTLFLAGERADPDSVAWAERTLGRPVIDHWWQTETGWPIAGNPVGLGQLPVKHGSTCVPMPGYDVRVLDEGGRPVGPDTMGTIAIRLPLPPGCLPTLWGSDARFAQSYLTTFPGYYDTSDAGVIDRDGYITVLGRTDDIINVAGHRLSTGGMEAVLASHPDVAECAVIGIRDSLKGEAPCGFVVLKADVARDPGEIERELVALVRDRIGPVAAFKLALTVNRLPKTRSGKILRGTMKRIADHEPWTLPPTIDDAAVLDEIGESLRARGIGEPG</sequence>
<dbReference type="RefSeq" id="WP_150964218.1">
    <property type="nucleotide sequence ID" value="NZ_VZZJ01000010.1"/>
</dbReference>
<feature type="domain" description="AMP-binding enzyme C-terminal" evidence="3">
    <location>
        <begin position="522"/>
        <end position="600"/>
    </location>
</feature>
<dbReference type="Gene3D" id="3.30.300.30">
    <property type="match status" value="1"/>
</dbReference>
<protein>
    <submittedName>
        <fullName evidence="5">Propionyl-CoA synthetase</fullName>
    </submittedName>
</protein>
<gene>
    <name evidence="5" type="ORF">F6X51_13690</name>
</gene>
<dbReference type="Pfam" id="PF13193">
    <property type="entry name" value="AMP-binding_C"/>
    <property type="match status" value="1"/>
</dbReference>
<dbReference type="InterPro" id="IPR042099">
    <property type="entry name" value="ANL_N_sf"/>
</dbReference>
<evidence type="ECO:0000259" key="2">
    <source>
        <dbReference type="Pfam" id="PF00501"/>
    </source>
</evidence>
<dbReference type="InterPro" id="IPR045851">
    <property type="entry name" value="AMP-bd_C_sf"/>
</dbReference>
<evidence type="ECO:0000313" key="5">
    <source>
        <dbReference type="EMBL" id="KAB1073028.1"/>
    </source>
</evidence>
<evidence type="ECO:0000259" key="4">
    <source>
        <dbReference type="Pfam" id="PF16177"/>
    </source>
</evidence>
<dbReference type="Pfam" id="PF00501">
    <property type="entry name" value="AMP-binding"/>
    <property type="match status" value="1"/>
</dbReference>
<dbReference type="InterPro" id="IPR020845">
    <property type="entry name" value="AMP-binding_CS"/>
</dbReference>
<dbReference type="AlphaFoldDB" id="A0A6N6MTK1"/>
<dbReference type="InterPro" id="IPR032387">
    <property type="entry name" value="ACAS_N"/>
</dbReference>
<organism evidence="5 6">
    <name type="scientific">Methylobacterium planeticum</name>
    <dbReference type="NCBI Taxonomy" id="2615211"/>
    <lineage>
        <taxon>Bacteria</taxon>
        <taxon>Pseudomonadati</taxon>
        <taxon>Pseudomonadota</taxon>
        <taxon>Alphaproteobacteria</taxon>
        <taxon>Hyphomicrobiales</taxon>
        <taxon>Methylobacteriaceae</taxon>
        <taxon>Methylobacterium</taxon>
    </lineage>
</organism>
<keyword evidence="6" id="KW-1185">Reference proteome</keyword>
<dbReference type="PROSITE" id="PS00455">
    <property type="entry name" value="AMP_BINDING"/>
    <property type="match status" value="1"/>
</dbReference>
<dbReference type="InterPro" id="IPR025110">
    <property type="entry name" value="AMP-bd_C"/>
</dbReference>
<dbReference type="Proteomes" id="UP000441523">
    <property type="component" value="Unassembled WGS sequence"/>
</dbReference>
<evidence type="ECO:0000256" key="1">
    <source>
        <dbReference type="ARBA" id="ARBA00006432"/>
    </source>
</evidence>
<feature type="domain" description="AMP-dependent synthetase/ligase" evidence="2">
    <location>
        <begin position="78"/>
        <end position="457"/>
    </location>
</feature>
<proteinExistence type="inferred from homology"/>
<dbReference type="PANTHER" id="PTHR43347:SF3">
    <property type="entry name" value="ACYL-COA SYNTHETASE SHORT-CHAIN FAMILY MEMBER 3, MITOCHONDRIAL"/>
    <property type="match status" value="1"/>
</dbReference>
<dbReference type="Gene3D" id="3.40.50.12780">
    <property type="entry name" value="N-terminal domain of ligase-like"/>
    <property type="match status" value="1"/>
</dbReference>